<evidence type="ECO:0000256" key="7">
    <source>
        <dbReference type="ARBA" id="ARBA00023235"/>
    </source>
</evidence>
<dbReference type="Gene3D" id="1.20.120.420">
    <property type="entry name" value="translation initiation factor eif-2b, domain 1"/>
    <property type="match status" value="1"/>
</dbReference>
<evidence type="ECO:0000256" key="2">
    <source>
        <dbReference type="ARBA" id="ARBA00004496"/>
    </source>
</evidence>
<evidence type="ECO:0000256" key="4">
    <source>
        <dbReference type="ARBA" id="ARBA00022490"/>
    </source>
</evidence>
<reference evidence="9 10" key="1">
    <citation type="submission" date="2017-06" db="EMBL/GenBank/DDBJ databases">
        <title>A platform for efficient transgenesis in Macrostomum lignano, a flatworm model organism for stem cell research.</title>
        <authorList>
            <person name="Berezikov E."/>
        </authorList>
    </citation>
    <scope>NUCLEOTIDE SEQUENCE [LARGE SCALE GENOMIC DNA]</scope>
    <source>
        <strain evidence="9">DV1</strain>
        <tissue evidence="9">Whole organism</tissue>
    </source>
</reference>
<dbReference type="AlphaFoldDB" id="A0A267F158"/>
<gene>
    <name evidence="9" type="ORF">BOX15_Mlig020585g1</name>
</gene>
<keyword evidence="8" id="KW-0539">Nucleus</keyword>
<dbReference type="NCBIfam" id="NF004326">
    <property type="entry name" value="PRK05720.1"/>
    <property type="match status" value="1"/>
</dbReference>
<dbReference type="Gene3D" id="3.40.50.10470">
    <property type="entry name" value="Translation initiation factor eif-2b, domain 2"/>
    <property type="match status" value="1"/>
</dbReference>
<evidence type="ECO:0008006" key="11">
    <source>
        <dbReference type="Google" id="ProtNLM"/>
    </source>
</evidence>
<keyword evidence="6" id="KW-0486">Methionine biosynthesis</keyword>
<evidence type="ECO:0000313" key="9">
    <source>
        <dbReference type="EMBL" id="PAA67478.1"/>
    </source>
</evidence>
<dbReference type="FunFam" id="1.20.120.420:FF:000003">
    <property type="entry name" value="Methylthioribose-1-phosphate isomerase"/>
    <property type="match status" value="1"/>
</dbReference>
<dbReference type="InterPro" id="IPR042529">
    <property type="entry name" value="IF_2B-like_C"/>
</dbReference>
<dbReference type="Pfam" id="PF01008">
    <property type="entry name" value="IF-2B"/>
    <property type="match status" value="1"/>
</dbReference>
<comment type="similarity">
    <text evidence="3">Belongs to the eIF-2B alpha/beta/delta subunits family.</text>
</comment>
<keyword evidence="10" id="KW-1185">Reference proteome</keyword>
<dbReference type="GO" id="GO:0005634">
    <property type="term" value="C:nucleus"/>
    <property type="evidence" value="ECO:0007669"/>
    <property type="project" value="UniProtKB-SubCell"/>
</dbReference>
<accession>A0A267F158</accession>
<dbReference type="SUPFAM" id="SSF100950">
    <property type="entry name" value="NagB/RpiA/CoA transferase-like"/>
    <property type="match status" value="1"/>
</dbReference>
<dbReference type="STRING" id="282301.A0A267F158"/>
<dbReference type="InterPro" id="IPR037171">
    <property type="entry name" value="NagB/RpiA_transferase-like"/>
</dbReference>
<evidence type="ECO:0000313" key="10">
    <source>
        <dbReference type="Proteomes" id="UP000215902"/>
    </source>
</evidence>
<comment type="caution">
    <text evidence="9">The sequence shown here is derived from an EMBL/GenBank/DDBJ whole genome shotgun (WGS) entry which is preliminary data.</text>
</comment>
<dbReference type="OrthoDB" id="2461at2759"/>
<keyword evidence="7" id="KW-0413">Isomerase</keyword>
<evidence type="ECO:0000256" key="1">
    <source>
        <dbReference type="ARBA" id="ARBA00004123"/>
    </source>
</evidence>
<feature type="non-terminal residue" evidence="9">
    <location>
        <position position="1"/>
    </location>
</feature>
<name>A0A267F158_9PLAT</name>
<dbReference type="NCBIfam" id="TIGR00524">
    <property type="entry name" value="eIF-2B_rel"/>
    <property type="match status" value="1"/>
</dbReference>
<comment type="subcellular location">
    <subcellularLocation>
        <location evidence="2">Cytoplasm</location>
    </subcellularLocation>
    <subcellularLocation>
        <location evidence="1">Nucleus</location>
    </subcellularLocation>
</comment>
<dbReference type="InterPro" id="IPR005251">
    <property type="entry name" value="IF-M1Pi"/>
</dbReference>
<dbReference type="HAMAP" id="MF_01678">
    <property type="entry name" value="Salvage_MtnA"/>
    <property type="match status" value="1"/>
</dbReference>
<dbReference type="GO" id="GO:0046523">
    <property type="term" value="F:S-methyl-5-thioribose-1-phosphate isomerase activity"/>
    <property type="evidence" value="ECO:0007669"/>
    <property type="project" value="TreeGrafter"/>
</dbReference>
<evidence type="ECO:0000256" key="5">
    <source>
        <dbReference type="ARBA" id="ARBA00022605"/>
    </source>
</evidence>
<dbReference type="NCBIfam" id="TIGR00512">
    <property type="entry name" value="salvage_mtnA"/>
    <property type="match status" value="1"/>
</dbReference>
<dbReference type="EMBL" id="NIVC01001481">
    <property type="protein sequence ID" value="PAA67478.1"/>
    <property type="molecule type" value="Genomic_DNA"/>
</dbReference>
<organism evidence="9 10">
    <name type="scientific">Macrostomum lignano</name>
    <dbReference type="NCBI Taxonomy" id="282301"/>
    <lineage>
        <taxon>Eukaryota</taxon>
        <taxon>Metazoa</taxon>
        <taxon>Spiralia</taxon>
        <taxon>Lophotrochozoa</taxon>
        <taxon>Platyhelminthes</taxon>
        <taxon>Rhabditophora</taxon>
        <taxon>Macrostomorpha</taxon>
        <taxon>Macrostomida</taxon>
        <taxon>Macrostomidae</taxon>
        <taxon>Macrostomum</taxon>
    </lineage>
</organism>
<protein>
    <recommendedName>
        <fullName evidence="11">S-methyl-5-thioribose-1-phosphate isomerase</fullName>
    </recommendedName>
</protein>
<evidence type="ECO:0000256" key="3">
    <source>
        <dbReference type="ARBA" id="ARBA00007251"/>
    </source>
</evidence>
<keyword evidence="5" id="KW-0028">Amino-acid biosynthesis</keyword>
<dbReference type="GO" id="GO:0019509">
    <property type="term" value="P:L-methionine salvage from methylthioadenosine"/>
    <property type="evidence" value="ECO:0007669"/>
    <property type="project" value="TreeGrafter"/>
</dbReference>
<dbReference type="FunFam" id="3.40.50.10470:FF:000003">
    <property type="entry name" value="Methylthioribose-1-phosphate isomerase"/>
    <property type="match status" value="1"/>
</dbReference>
<dbReference type="PANTHER" id="PTHR43475:SF1">
    <property type="entry name" value="METHYLTHIORIBOSE-1-PHOSPHATE ISOMERASE"/>
    <property type="match status" value="1"/>
</dbReference>
<sequence length="372" mass="39705">SYSLSKMSLEAIRYANGELSLIDQLLLPHQTVYIRIASCEEAWSAIKRMQVRGAPAIGIVGSLAMAVELKSPDTLSQVDSSAKLSAWLGAKWDRLVSARPTAVNLQDSRERMFRLLSTDWSAMDVAGQRLAAVEWLESQLEQDVRSCRAIGEAGANALLQSVEERGLVPPGGQVNVLTHCNTGSLATGGYGTALGVVRSLHNRGRLGRIFCTETRPYNQGARLTAYEIVVDGLPGTLICDSMVAAAMASGRVHAVVLGADRIVSNGDTANKIGTYQIAVLARHHSIPFFVAAPLTSIDFSMRTGSEIVIEERPSDELACVAGQRIACRGIDIWNPAFDVTPAELITAIVTDTGVVPPNNVAALAKKLGAEQG</sequence>
<dbReference type="PANTHER" id="PTHR43475">
    <property type="entry name" value="METHYLTHIORIBOSE-1-PHOSPHATE ISOMERASE"/>
    <property type="match status" value="1"/>
</dbReference>
<dbReference type="InterPro" id="IPR000649">
    <property type="entry name" value="IF-2B-related"/>
</dbReference>
<dbReference type="Proteomes" id="UP000215902">
    <property type="component" value="Unassembled WGS sequence"/>
</dbReference>
<evidence type="ECO:0000256" key="6">
    <source>
        <dbReference type="ARBA" id="ARBA00023167"/>
    </source>
</evidence>
<dbReference type="InterPro" id="IPR011559">
    <property type="entry name" value="Initiation_fac_2B_a/b/d"/>
</dbReference>
<dbReference type="InterPro" id="IPR027363">
    <property type="entry name" value="M1Pi_N"/>
</dbReference>
<proteinExistence type="inferred from homology"/>
<dbReference type="GO" id="GO:0005737">
    <property type="term" value="C:cytoplasm"/>
    <property type="evidence" value="ECO:0007669"/>
    <property type="project" value="UniProtKB-SubCell"/>
</dbReference>
<keyword evidence="4" id="KW-0963">Cytoplasm</keyword>
<evidence type="ECO:0000256" key="8">
    <source>
        <dbReference type="ARBA" id="ARBA00023242"/>
    </source>
</evidence>